<dbReference type="InterPro" id="IPR029033">
    <property type="entry name" value="His_PPase_superfam"/>
</dbReference>
<dbReference type="InterPro" id="IPR012337">
    <property type="entry name" value="RNaseH-like_sf"/>
</dbReference>
<dbReference type="Gene3D" id="3.30.420.10">
    <property type="entry name" value="Ribonuclease H-like superfamily/Ribonuclease H"/>
    <property type="match status" value="1"/>
</dbReference>
<gene>
    <name evidence="6" type="ORF">CYJ47_03750</name>
</gene>
<evidence type="ECO:0000313" key="7">
    <source>
        <dbReference type="Proteomes" id="UP000234560"/>
    </source>
</evidence>
<feature type="compositionally biased region" description="Low complexity" evidence="4">
    <location>
        <begin position="147"/>
        <end position="157"/>
    </location>
</feature>
<dbReference type="Pfam" id="PF13456">
    <property type="entry name" value="RVT_3"/>
    <property type="match status" value="1"/>
</dbReference>
<sequence length="397" mass="42187">MLGVTVFADGGSRGNPGVAGSGSVVMDSKGHELRALSFFVGKTTNNVAEYQALINGLTAARELGATHCQVYMDSKLVVEQMSGRWKIKHPAMQKKAAVAHRLIGEFDEFSIQWVPRKKNARADELANIAMDAGQKGAKPGFVGDEVAPQPAGTGAATPPAPEAAQKSEPSESAGQSELAKTALAPRNNEWVGATGEALTIILVRHGQTQMSVDKQYSGLTDAPLTELGRKQAQRAASYFEGKHIDAVISSPLARAQQTADAIARAAGVAVHTDDALREVDFGAWEGLTFAQAHEKDPELHSAWLGDPKVVPPQGESLEQVCKRTKSFVTKAKKTWAGKTIVVVSHVNPIKAIVRTALGAPSKSLARMHLDLASVSEVQFYGDGPSLMRLFNSTAHLG</sequence>
<dbReference type="PANTHER" id="PTHR48100:SF1">
    <property type="entry name" value="HISTIDINE PHOSPHATASE FAMILY PROTEIN-RELATED"/>
    <property type="match status" value="1"/>
</dbReference>
<dbReference type="RefSeq" id="WP_101678363.1">
    <property type="nucleotide sequence ID" value="NZ_CP136958.1"/>
</dbReference>
<dbReference type="SUPFAM" id="SSF53254">
    <property type="entry name" value="Phosphoglycerate mutase-like"/>
    <property type="match status" value="1"/>
</dbReference>
<feature type="domain" description="RNase H type-1" evidence="5">
    <location>
        <begin position="1"/>
        <end position="131"/>
    </location>
</feature>
<organism evidence="6 7">
    <name type="scientific">Corynebacterium pyruviciproducens</name>
    <dbReference type="NCBI Taxonomy" id="598660"/>
    <lineage>
        <taxon>Bacteria</taxon>
        <taxon>Bacillati</taxon>
        <taxon>Actinomycetota</taxon>
        <taxon>Actinomycetes</taxon>
        <taxon>Mycobacteriales</taxon>
        <taxon>Corynebacteriaceae</taxon>
        <taxon>Corynebacterium</taxon>
    </lineage>
</organism>
<dbReference type="EMBL" id="CP136958">
    <property type="protein sequence ID" value="WOT02894.1"/>
    <property type="molecule type" value="Genomic_DNA"/>
</dbReference>
<dbReference type="KEGG" id="cpyr:CYJ47_03750"/>
<dbReference type="GO" id="GO:0016791">
    <property type="term" value="F:phosphatase activity"/>
    <property type="evidence" value="ECO:0007669"/>
    <property type="project" value="TreeGrafter"/>
</dbReference>
<dbReference type="CDD" id="cd07067">
    <property type="entry name" value="HP_PGM_like"/>
    <property type="match status" value="1"/>
</dbReference>
<dbReference type="GO" id="GO:0005737">
    <property type="term" value="C:cytoplasm"/>
    <property type="evidence" value="ECO:0007669"/>
    <property type="project" value="TreeGrafter"/>
</dbReference>
<dbReference type="InterPro" id="IPR050275">
    <property type="entry name" value="PGM_Phosphatase"/>
</dbReference>
<evidence type="ECO:0000313" key="6">
    <source>
        <dbReference type="EMBL" id="WOT02894.1"/>
    </source>
</evidence>
<dbReference type="PIRSF" id="PIRSF036922">
    <property type="entry name" value="RNaseH_PGAM"/>
    <property type="match status" value="1"/>
</dbReference>
<dbReference type="InterPro" id="IPR002156">
    <property type="entry name" value="RNaseH_domain"/>
</dbReference>
<dbReference type="Gene3D" id="3.40.50.1240">
    <property type="entry name" value="Phosphoglycerate mutase-like"/>
    <property type="match status" value="1"/>
</dbReference>
<feature type="active site" description="Proton donor/acceptor; for phosphatase activity" evidence="1">
    <location>
        <position position="278"/>
    </location>
</feature>
<protein>
    <submittedName>
        <fullName evidence="6">Bifunctional RNase H/acid phosphatase</fullName>
    </submittedName>
</protein>
<evidence type="ECO:0000256" key="1">
    <source>
        <dbReference type="PIRSR" id="PIRSR036922-1"/>
    </source>
</evidence>
<dbReference type="InterPro" id="IPR013078">
    <property type="entry name" value="His_Pase_superF_clade-1"/>
</dbReference>
<name>A0AAF0YT97_9CORY</name>
<dbReference type="GO" id="GO:0003676">
    <property type="term" value="F:nucleic acid binding"/>
    <property type="evidence" value="ECO:0007669"/>
    <property type="project" value="InterPro"/>
</dbReference>
<dbReference type="Proteomes" id="UP000234560">
    <property type="component" value="Chromosome"/>
</dbReference>
<reference evidence="6" key="2">
    <citation type="submission" date="2023-10" db="EMBL/GenBank/DDBJ databases">
        <authorList>
            <person name="Choi B."/>
        </authorList>
    </citation>
    <scope>NUCLEOTIDE SEQUENCE</scope>
    <source>
        <strain evidence="6">UMB0763</strain>
    </source>
</reference>
<accession>A0AAF0YT97</accession>
<reference evidence="6" key="1">
    <citation type="submission" date="2017-12" db="EMBL/GenBank/DDBJ databases">
        <authorList>
            <person name="Thomas-White K."/>
            <person name="Wolfe A.J."/>
        </authorList>
    </citation>
    <scope>NUCLEOTIDE SEQUENCE</scope>
    <source>
        <strain evidence="6">UMB0763</strain>
    </source>
</reference>
<dbReference type="PANTHER" id="PTHR48100">
    <property type="entry name" value="BROAD-SPECIFICITY PHOSPHATASE YOR283W-RELATED"/>
    <property type="match status" value="1"/>
</dbReference>
<evidence type="ECO:0000256" key="3">
    <source>
        <dbReference type="PIRSR" id="PIRSR613078-2"/>
    </source>
</evidence>
<dbReference type="AlphaFoldDB" id="A0AAF0YT97"/>
<feature type="region of interest" description="Disordered" evidence="4">
    <location>
        <begin position="137"/>
        <end position="179"/>
    </location>
</feature>
<evidence type="ECO:0000256" key="2">
    <source>
        <dbReference type="PIRSR" id="PIRSR613078-1"/>
    </source>
</evidence>
<proteinExistence type="predicted"/>
<feature type="binding site" evidence="3">
    <location>
        <position position="254"/>
    </location>
    <ligand>
        <name>substrate</name>
    </ligand>
</feature>
<evidence type="ECO:0000256" key="4">
    <source>
        <dbReference type="SAM" id="MobiDB-lite"/>
    </source>
</evidence>
<dbReference type="NCBIfam" id="NF005567">
    <property type="entry name" value="PRK07238.1"/>
    <property type="match status" value="1"/>
</dbReference>
<dbReference type="GO" id="GO:0004523">
    <property type="term" value="F:RNA-DNA hybrid ribonuclease activity"/>
    <property type="evidence" value="ECO:0007669"/>
    <property type="project" value="InterPro"/>
</dbReference>
<dbReference type="Pfam" id="PF00300">
    <property type="entry name" value="His_Phos_1"/>
    <property type="match status" value="1"/>
</dbReference>
<dbReference type="SUPFAM" id="SSF53098">
    <property type="entry name" value="Ribonuclease H-like"/>
    <property type="match status" value="1"/>
</dbReference>
<dbReference type="SMART" id="SM00855">
    <property type="entry name" value="PGAM"/>
    <property type="match status" value="1"/>
</dbReference>
<feature type="active site" description="Proton donor/acceptor" evidence="2">
    <location>
        <position position="278"/>
    </location>
</feature>
<dbReference type="InterPro" id="IPR014636">
    <property type="entry name" value="RNaseH/PGlycerate_mutase"/>
</dbReference>
<dbReference type="InterPro" id="IPR036397">
    <property type="entry name" value="RNaseH_sf"/>
</dbReference>
<evidence type="ECO:0000259" key="5">
    <source>
        <dbReference type="PROSITE" id="PS50879"/>
    </source>
</evidence>
<feature type="active site" description="Tele-phosphohistidine intermediate" evidence="1">
    <location>
        <position position="205"/>
    </location>
</feature>
<dbReference type="PROSITE" id="PS50879">
    <property type="entry name" value="RNASE_H_1"/>
    <property type="match status" value="1"/>
</dbReference>
<dbReference type="CDD" id="cd09279">
    <property type="entry name" value="RNase_HI_like"/>
    <property type="match status" value="1"/>
</dbReference>